<feature type="chain" id="PRO_5042050515" evidence="2">
    <location>
        <begin position="19"/>
        <end position="255"/>
    </location>
</feature>
<keyword evidence="2" id="KW-0732">Signal</keyword>
<name>A0AAD7D2I1_MYCRO</name>
<reference evidence="3" key="1">
    <citation type="submission" date="2023-03" db="EMBL/GenBank/DDBJ databases">
        <title>Massive genome expansion in bonnet fungi (Mycena s.s.) driven by repeated elements and novel gene families across ecological guilds.</title>
        <authorList>
            <consortium name="Lawrence Berkeley National Laboratory"/>
            <person name="Harder C.B."/>
            <person name="Miyauchi S."/>
            <person name="Viragh M."/>
            <person name="Kuo A."/>
            <person name="Thoen E."/>
            <person name="Andreopoulos B."/>
            <person name="Lu D."/>
            <person name="Skrede I."/>
            <person name="Drula E."/>
            <person name="Henrissat B."/>
            <person name="Morin E."/>
            <person name="Kohler A."/>
            <person name="Barry K."/>
            <person name="LaButti K."/>
            <person name="Morin E."/>
            <person name="Salamov A."/>
            <person name="Lipzen A."/>
            <person name="Mereny Z."/>
            <person name="Hegedus B."/>
            <person name="Baldrian P."/>
            <person name="Stursova M."/>
            <person name="Weitz H."/>
            <person name="Taylor A."/>
            <person name="Grigoriev I.V."/>
            <person name="Nagy L.G."/>
            <person name="Martin F."/>
            <person name="Kauserud H."/>
        </authorList>
    </citation>
    <scope>NUCLEOTIDE SEQUENCE</scope>
    <source>
        <strain evidence="3">CBHHK067</strain>
    </source>
</reference>
<keyword evidence="1" id="KW-0472">Membrane</keyword>
<evidence type="ECO:0000313" key="3">
    <source>
        <dbReference type="EMBL" id="KAJ7675162.1"/>
    </source>
</evidence>
<dbReference type="Proteomes" id="UP001221757">
    <property type="component" value="Unassembled WGS sequence"/>
</dbReference>
<proteinExistence type="predicted"/>
<feature type="signal peptide" evidence="2">
    <location>
        <begin position="1"/>
        <end position="18"/>
    </location>
</feature>
<sequence>MQLVKFTLLTIMVCAVAGLSFTSGNQDRTTKLEQIRQILAPQNIKPNVCAGKCEWFLAENEFKSDAYFRRRRLWIIFGWLKVDLIQVSREMQNSFSESEQFSLPDGSDSLIHVFSGYRVQRNWASGANRVQIVNRHNLGYGEYFLNSACLRNADVFSPHETDEKNGFDTKISFFPTVHLDRRWTWWSADPEAHVIWNDPIRRIDRITNPNPRKMWGIRLPDVMVMFSVAVLFWVTWFQEARITDTSAPVIRRARP</sequence>
<evidence type="ECO:0000256" key="1">
    <source>
        <dbReference type="SAM" id="Phobius"/>
    </source>
</evidence>
<accession>A0AAD7D2I1</accession>
<gene>
    <name evidence="3" type="ORF">B0H17DRAFT_1140475</name>
</gene>
<comment type="caution">
    <text evidence="3">The sequence shown here is derived from an EMBL/GenBank/DDBJ whole genome shotgun (WGS) entry which is preliminary data.</text>
</comment>
<organism evidence="3 4">
    <name type="scientific">Mycena rosella</name>
    <name type="common">Pink bonnet</name>
    <name type="synonym">Agaricus rosellus</name>
    <dbReference type="NCBI Taxonomy" id="1033263"/>
    <lineage>
        <taxon>Eukaryota</taxon>
        <taxon>Fungi</taxon>
        <taxon>Dikarya</taxon>
        <taxon>Basidiomycota</taxon>
        <taxon>Agaricomycotina</taxon>
        <taxon>Agaricomycetes</taxon>
        <taxon>Agaricomycetidae</taxon>
        <taxon>Agaricales</taxon>
        <taxon>Marasmiineae</taxon>
        <taxon>Mycenaceae</taxon>
        <taxon>Mycena</taxon>
    </lineage>
</organism>
<keyword evidence="1" id="KW-0812">Transmembrane</keyword>
<keyword evidence="4" id="KW-1185">Reference proteome</keyword>
<dbReference type="EMBL" id="JARKIE010000152">
    <property type="protein sequence ID" value="KAJ7675162.1"/>
    <property type="molecule type" value="Genomic_DNA"/>
</dbReference>
<protein>
    <submittedName>
        <fullName evidence="3">Uncharacterized protein</fullName>
    </submittedName>
</protein>
<evidence type="ECO:0000256" key="2">
    <source>
        <dbReference type="SAM" id="SignalP"/>
    </source>
</evidence>
<keyword evidence="1" id="KW-1133">Transmembrane helix</keyword>
<dbReference type="AlphaFoldDB" id="A0AAD7D2I1"/>
<feature type="transmembrane region" description="Helical" evidence="1">
    <location>
        <begin position="215"/>
        <end position="236"/>
    </location>
</feature>
<evidence type="ECO:0000313" key="4">
    <source>
        <dbReference type="Proteomes" id="UP001221757"/>
    </source>
</evidence>